<evidence type="ECO:0000256" key="1">
    <source>
        <dbReference type="SAM" id="Phobius"/>
    </source>
</evidence>
<feature type="transmembrane region" description="Helical" evidence="1">
    <location>
        <begin position="190"/>
        <end position="211"/>
    </location>
</feature>
<sequence length="217" mass="25375">MIANSLIIYIVLSSLILFTLFNLILKIVYKSEKAINFFLYFCICYFIGLALTTLRNEISDFLSIVIGVTILVLGYIFLYIGARALLGLSCKWRNRYLIPIFLVLFGFYIFSYIYYDLQMRIIIFSLFSISYSIALSYIFWIDSLKKLKTINTIASIYFIIVSIVFLLRALNASTMAYAIEFLYSTKFMVLSPYIALFCTLFIFMFIISAHLRYKRQN</sequence>
<feature type="transmembrane region" description="Helical" evidence="1">
    <location>
        <begin position="61"/>
        <end position="84"/>
    </location>
</feature>
<keyword evidence="1" id="KW-0812">Transmembrane</keyword>
<keyword evidence="1" id="KW-1133">Transmembrane helix</keyword>
<comment type="caution">
    <text evidence="2">The sequence shown here is derived from an EMBL/GenBank/DDBJ whole genome shotgun (WGS) entry which is preliminary data.</text>
</comment>
<keyword evidence="1" id="KW-0472">Membrane</keyword>
<evidence type="ECO:0000313" key="3">
    <source>
        <dbReference type="Proteomes" id="UP000290191"/>
    </source>
</evidence>
<proteinExistence type="predicted"/>
<dbReference type="AlphaFoldDB" id="A0A4Q0XZ31"/>
<dbReference type="OrthoDB" id="5349321at2"/>
<name>A0A4Q0XZ31_9BACT</name>
<dbReference type="Proteomes" id="UP000290191">
    <property type="component" value="Unassembled WGS sequence"/>
</dbReference>
<dbReference type="RefSeq" id="WP_129083013.1">
    <property type="nucleotide sequence ID" value="NZ_CP041070.1"/>
</dbReference>
<feature type="transmembrane region" description="Helical" evidence="1">
    <location>
        <begin position="96"/>
        <end position="115"/>
    </location>
</feature>
<feature type="transmembrane region" description="Helical" evidence="1">
    <location>
        <begin position="121"/>
        <end position="140"/>
    </location>
</feature>
<organism evidence="2 3">
    <name type="scientific">Halarcobacter anaerophilus</name>
    <dbReference type="NCBI Taxonomy" id="877500"/>
    <lineage>
        <taxon>Bacteria</taxon>
        <taxon>Pseudomonadati</taxon>
        <taxon>Campylobacterota</taxon>
        <taxon>Epsilonproteobacteria</taxon>
        <taxon>Campylobacterales</taxon>
        <taxon>Arcobacteraceae</taxon>
        <taxon>Halarcobacter</taxon>
    </lineage>
</organism>
<evidence type="ECO:0000313" key="2">
    <source>
        <dbReference type="EMBL" id="RXJ61201.1"/>
    </source>
</evidence>
<keyword evidence="3" id="KW-1185">Reference proteome</keyword>
<feature type="transmembrane region" description="Helical" evidence="1">
    <location>
        <begin position="6"/>
        <end position="25"/>
    </location>
</feature>
<gene>
    <name evidence="2" type="ORF">CRV06_14395</name>
</gene>
<dbReference type="EMBL" id="PDKO01000019">
    <property type="protein sequence ID" value="RXJ61201.1"/>
    <property type="molecule type" value="Genomic_DNA"/>
</dbReference>
<accession>A0A4Q0XZ31</accession>
<feature type="transmembrane region" description="Helical" evidence="1">
    <location>
        <begin position="152"/>
        <end position="170"/>
    </location>
</feature>
<protein>
    <submittedName>
        <fullName evidence="2">Uncharacterized protein</fullName>
    </submittedName>
</protein>
<reference evidence="2 3" key="1">
    <citation type="submission" date="2017-10" db="EMBL/GenBank/DDBJ databases">
        <title>Genomics of the genus Arcobacter.</title>
        <authorList>
            <person name="Perez-Cataluna A."/>
            <person name="Figueras M.J."/>
        </authorList>
    </citation>
    <scope>NUCLEOTIDE SEQUENCE [LARGE SCALE GENOMIC DNA]</scope>
    <source>
        <strain evidence="2 3">DSM 24636</strain>
    </source>
</reference>
<feature type="transmembrane region" description="Helical" evidence="1">
    <location>
        <begin position="37"/>
        <end position="55"/>
    </location>
</feature>